<keyword evidence="15" id="KW-1185">Reference proteome</keyword>
<dbReference type="SMART" id="SM00388">
    <property type="entry name" value="HisKA"/>
    <property type="match status" value="1"/>
</dbReference>
<dbReference type="SUPFAM" id="SSF158472">
    <property type="entry name" value="HAMP domain-like"/>
    <property type="match status" value="1"/>
</dbReference>
<dbReference type="Gene3D" id="1.10.287.130">
    <property type="match status" value="1"/>
</dbReference>
<evidence type="ECO:0000256" key="1">
    <source>
        <dbReference type="ARBA" id="ARBA00000085"/>
    </source>
</evidence>
<dbReference type="SMART" id="SM00387">
    <property type="entry name" value="HATPase_c"/>
    <property type="match status" value="1"/>
</dbReference>
<dbReference type="GO" id="GO:0005886">
    <property type="term" value="C:plasma membrane"/>
    <property type="evidence" value="ECO:0007669"/>
    <property type="project" value="UniProtKB-SubCell"/>
</dbReference>
<feature type="transmembrane region" description="Helical" evidence="11">
    <location>
        <begin position="146"/>
        <end position="168"/>
    </location>
</feature>
<dbReference type="InterPro" id="IPR003594">
    <property type="entry name" value="HATPase_dom"/>
</dbReference>
<dbReference type="InterPro" id="IPR005467">
    <property type="entry name" value="His_kinase_dom"/>
</dbReference>
<dbReference type="CDD" id="cd00082">
    <property type="entry name" value="HisKA"/>
    <property type="match status" value="1"/>
</dbReference>
<protein>
    <recommendedName>
        <fullName evidence="3">histidine kinase</fullName>
        <ecNumber evidence="3">2.7.13.3</ecNumber>
    </recommendedName>
</protein>
<dbReference type="InterPro" id="IPR036890">
    <property type="entry name" value="HATPase_C_sf"/>
</dbReference>
<dbReference type="Gene3D" id="6.10.340.10">
    <property type="match status" value="1"/>
</dbReference>
<evidence type="ECO:0000313" key="15">
    <source>
        <dbReference type="Proteomes" id="UP000590749"/>
    </source>
</evidence>
<dbReference type="InterPro" id="IPR004358">
    <property type="entry name" value="Sig_transdc_His_kin-like_C"/>
</dbReference>
<keyword evidence="5 14" id="KW-0808">Transferase</keyword>
<evidence type="ECO:0000259" key="13">
    <source>
        <dbReference type="PROSITE" id="PS50885"/>
    </source>
</evidence>
<dbReference type="SUPFAM" id="SSF47384">
    <property type="entry name" value="Homodimeric domain of signal transducing histidine kinase"/>
    <property type="match status" value="1"/>
</dbReference>
<keyword evidence="8 11" id="KW-1133">Transmembrane helix</keyword>
<sequence>MTTERPYLSSPLGRRLLAAFLLVALSSVVVLSMAARVATDRGLASAEQQRRGQVTARVAAAAARAYRTAGGWPGADLEAAAGLAERSGARLVVRGVDGAMVWPGHGHGMGMAGLAAATAPVTVDGQRVGSVQVFFSATVDTERRVAWAWVAGAAGAALLAALAVSGYVTRRLTRPLIVLAAVARRFAAGDRAARARLTAPGELGEVARAFDGMADEVARTDTARRRLTADVAHELRTPLAGLQAGLEELRDGLAPADPAHLAVLHDQSLRLGRIVQDLADLAAAEAGPVSLHPVDADLAEIAGAAVAAMRPRFDAAGLTVVAGLAEPVAVRADHDRLHQAITNLLTNAVRYCRPGDRVTVHAGTEGDEAVLRVADTGPGIPPDELPHAFERLWRGRDAQRIPGTGIGLTVVRELIAAHGGATTIASPPSGGVTVTIRLPHG</sequence>
<dbReference type="RefSeq" id="WP_229795769.1">
    <property type="nucleotide sequence ID" value="NZ_BMPW01000042.1"/>
</dbReference>
<evidence type="ECO:0000259" key="12">
    <source>
        <dbReference type="PROSITE" id="PS50109"/>
    </source>
</evidence>
<keyword evidence="9" id="KW-0902">Two-component regulatory system</keyword>
<dbReference type="Pfam" id="PF02518">
    <property type="entry name" value="HATPase_c"/>
    <property type="match status" value="1"/>
</dbReference>
<reference evidence="14 15" key="1">
    <citation type="submission" date="2020-08" db="EMBL/GenBank/DDBJ databases">
        <title>Genomic Encyclopedia of Type Strains, Phase III (KMG-III): the genomes of soil and plant-associated and newly described type strains.</title>
        <authorList>
            <person name="Whitman W."/>
        </authorList>
    </citation>
    <scope>NUCLEOTIDE SEQUENCE [LARGE SCALE GENOMIC DNA]</scope>
    <source>
        <strain evidence="14 15">CECT 3287</strain>
    </source>
</reference>
<dbReference type="EC" id="2.7.13.3" evidence="3"/>
<dbReference type="InterPro" id="IPR003660">
    <property type="entry name" value="HAMP_dom"/>
</dbReference>
<dbReference type="PRINTS" id="PR00344">
    <property type="entry name" value="BCTRLSENSOR"/>
</dbReference>
<dbReference type="AlphaFoldDB" id="A0A7W5ATD6"/>
<dbReference type="EMBL" id="JACHXF010000039">
    <property type="protein sequence ID" value="MBB3101494.1"/>
    <property type="molecule type" value="Genomic_DNA"/>
</dbReference>
<proteinExistence type="predicted"/>
<keyword evidence="10 11" id="KW-0472">Membrane</keyword>
<accession>A0A7W5ATD6</accession>
<dbReference type="SUPFAM" id="SSF55874">
    <property type="entry name" value="ATPase domain of HSP90 chaperone/DNA topoisomerase II/histidine kinase"/>
    <property type="match status" value="1"/>
</dbReference>
<dbReference type="InterPro" id="IPR050428">
    <property type="entry name" value="TCS_sensor_his_kinase"/>
</dbReference>
<name>A0A7W5ATD6_9ACTN</name>
<evidence type="ECO:0000256" key="10">
    <source>
        <dbReference type="ARBA" id="ARBA00023136"/>
    </source>
</evidence>
<dbReference type="Pfam" id="PF00512">
    <property type="entry name" value="HisKA"/>
    <property type="match status" value="1"/>
</dbReference>
<evidence type="ECO:0000256" key="4">
    <source>
        <dbReference type="ARBA" id="ARBA00022553"/>
    </source>
</evidence>
<keyword evidence="7 14" id="KW-0418">Kinase</keyword>
<dbReference type="PROSITE" id="PS50885">
    <property type="entry name" value="HAMP"/>
    <property type="match status" value="1"/>
</dbReference>
<evidence type="ECO:0000256" key="5">
    <source>
        <dbReference type="ARBA" id="ARBA00022679"/>
    </source>
</evidence>
<comment type="subcellular location">
    <subcellularLocation>
        <location evidence="2">Cell membrane</location>
    </subcellularLocation>
</comment>
<dbReference type="SMART" id="SM00304">
    <property type="entry name" value="HAMP"/>
    <property type="match status" value="1"/>
</dbReference>
<evidence type="ECO:0000256" key="2">
    <source>
        <dbReference type="ARBA" id="ARBA00004236"/>
    </source>
</evidence>
<evidence type="ECO:0000256" key="8">
    <source>
        <dbReference type="ARBA" id="ARBA00022989"/>
    </source>
</evidence>
<evidence type="ECO:0000256" key="9">
    <source>
        <dbReference type="ARBA" id="ARBA00023012"/>
    </source>
</evidence>
<dbReference type="InterPro" id="IPR003661">
    <property type="entry name" value="HisK_dim/P_dom"/>
</dbReference>
<dbReference type="PROSITE" id="PS50109">
    <property type="entry name" value="HIS_KIN"/>
    <property type="match status" value="1"/>
</dbReference>
<dbReference type="PANTHER" id="PTHR45436">
    <property type="entry name" value="SENSOR HISTIDINE KINASE YKOH"/>
    <property type="match status" value="1"/>
</dbReference>
<dbReference type="PANTHER" id="PTHR45436:SF5">
    <property type="entry name" value="SENSOR HISTIDINE KINASE TRCS"/>
    <property type="match status" value="1"/>
</dbReference>
<comment type="catalytic activity">
    <reaction evidence="1">
        <text>ATP + protein L-histidine = ADP + protein N-phospho-L-histidine.</text>
        <dbReference type="EC" id="2.7.13.3"/>
    </reaction>
</comment>
<dbReference type="Proteomes" id="UP000590749">
    <property type="component" value="Unassembled WGS sequence"/>
</dbReference>
<evidence type="ECO:0000256" key="3">
    <source>
        <dbReference type="ARBA" id="ARBA00012438"/>
    </source>
</evidence>
<organism evidence="14 15">
    <name type="scientific">Actinoplanes campanulatus</name>
    <dbReference type="NCBI Taxonomy" id="113559"/>
    <lineage>
        <taxon>Bacteria</taxon>
        <taxon>Bacillati</taxon>
        <taxon>Actinomycetota</taxon>
        <taxon>Actinomycetes</taxon>
        <taxon>Micromonosporales</taxon>
        <taxon>Micromonosporaceae</taxon>
        <taxon>Actinoplanes</taxon>
    </lineage>
</organism>
<dbReference type="Pfam" id="PF00672">
    <property type="entry name" value="HAMP"/>
    <property type="match status" value="1"/>
</dbReference>
<keyword evidence="6 11" id="KW-0812">Transmembrane</keyword>
<dbReference type="Gene3D" id="3.30.565.10">
    <property type="entry name" value="Histidine kinase-like ATPase, C-terminal domain"/>
    <property type="match status" value="1"/>
</dbReference>
<evidence type="ECO:0000256" key="11">
    <source>
        <dbReference type="SAM" id="Phobius"/>
    </source>
</evidence>
<evidence type="ECO:0000256" key="7">
    <source>
        <dbReference type="ARBA" id="ARBA00022777"/>
    </source>
</evidence>
<gene>
    <name evidence="14" type="ORF">FHR83_009223</name>
</gene>
<evidence type="ECO:0000313" key="14">
    <source>
        <dbReference type="EMBL" id="MBB3101494.1"/>
    </source>
</evidence>
<dbReference type="InterPro" id="IPR036097">
    <property type="entry name" value="HisK_dim/P_sf"/>
</dbReference>
<feature type="domain" description="Histidine kinase" evidence="12">
    <location>
        <begin position="230"/>
        <end position="441"/>
    </location>
</feature>
<feature type="domain" description="HAMP" evidence="13">
    <location>
        <begin position="170"/>
        <end position="222"/>
    </location>
</feature>
<comment type="caution">
    <text evidence="14">The sequence shown here is derived from an EMBL/GenBank/DDBJ whole genome shotgun (WGS) entry which is preliminary data.</text>
</comment>
<evidence type="ECO:0000256" key="6">
    <source>
        <dbReference type="ARBA" id="ARBA00022692"/>
    </source>
</evidence>
<keyword evidence="4" id="KW-0597">Phosphoprotein</keyword>
<dbReference type="CDD" id="cd00075">
    <property type="entry name" value="HATPase"/>
    <property type="match status" value="1"/>
</dbReference>
<dbReference type="GO" id="GO:0000155">
    <property type="term" value="F:phosphorelay sensor kinase activity"/>
    <property type="evidence" value="ECO:0007669"/>
    <property type="project" value="InterPro"/>
</dbReference>